<dbReference type="EC" id="2.4.1.109" evidence="6"/>
<evidence type="ECO:0000256" key="9">
    <source>
        <dbReference type="ARBA" id="ARBA00022737"/>
    </source>
</evidence>
<evidence type="ECO:0000256" key="15">
    <source>
        <dbReference type="ARBA" id="ARBA00045102"/>
    </source>
</evidence>
<comment type="function">
    <text evidence="1">Transfers mannosyl residues to the hydroxyl group of serine or threonine residues.</text>
</comment>
<proteinExistence type="inferred from homology"/>
<evidence type="ECO:0000256" key="8">
    <source>
        <dbReference type="ARBA" id="ARBA00022692"/>
    </source>
</evidence>
<dbReference type="SMART" id="SM00671">
    <property type="entry name" value="SEL1"/>
    <property type="match status" value="2"/>
</dbReference>
<evidence type="ECO:0000313" key="19">
    <source>
        <dbReference type="Proteomes" id="UP000515160"/>
    </source>
</evidence>
<dbReference type="GO" id="GO:0005789">
    <property type="term" value="C:endoplasmic reticulum membrane"/>
    <property type="evidence" value="ECO:0007669"/>
    <property type="project" value="TreeGrafter"/>
</dbReference>
<evidence type="ECO:0000256" key="6">
    <source>
        <dbReference type="ARBA" id="ARBA00012839"/>
    </source>
</evidence>
<keyword evidence="7" id="KW-0808">Transferase</keyword>
<feature type="transmembrane region" description="Helical" evidence="17">
    <location>
        <begin position="195"/>
        <end position="219"/>
    </location>
</feature>
<feature type="domain" description="DUF1736" evidence="18">
    <location>
        <begin position="270"/>
        <end position="340"/>
    </location>
</feature>
<keyword evidence="8 17" id="KW-0812">Transmembrane</keyword>
<dbReference type="Gene3D" id="1.25.40.10">
    <property type="entry name" value="Tetratricopeptide repeat domain"/>
    <property type="match status" value="4"/>
</dbReference>
<comment type="catalytic activity">
    <reaction evidence="15">
        <text>a di-trans,poly-cis-dolichyl beta-D-mannosyl phosphate + L-seryl-[protein] = 3-O-(alpha-D-mannosyl)-L-seryl-[protein] + a di-trans,poly-cis-dolichyl phosphate + H(+)</text>
        <dbReference type="Rhea" id="RHEA:17377"/>
        <dbReference type="Rhea" id="RHEA-COMP:9863"/>
        <dbReference type="Rhea" id="RHEA-COMP:13546"/>
        <dbReference type="Rhea" id="RHEA-COMP:19498"/>
        <dbReference type="Rhea" id="RHEA-COMP:19501"/>
        <dbReference type="ChEBI" id="CHEBI:15378"/>
        <dbReference type="ChEBI" id="CHEBI:29999"/>
        <dbReference type="ChEBI" id="CHEBI:57683"/>
        <dbReference type="ChEBI" id="CHEBI:58211"/>
        <dbReference type="ChEBI" id="CHEBI:137321"/>
        <dbReference type="EC" id="2.4.1.109"/>
    </reaction>
</comment>
<name>A0A6P8XMP4_DROAB</name>
<dbReference type="CTD" id="83857"/>
<feature type="repeat" description="TPR" evidence="16">
    <location>
        <begin position="664"/>
        <end position="697"/>
    </location>
</feature>
<evidence type="ECO:0000256" key="11">
    <source>
        <dbReference type="ARBA" id="ARBA00022824"/>
    </source>
</evidence>
<dbReference type="OrthoDB" id="1658288at2759"/>
<feature type="repeat" description="TPR" evidence="16">
    <location>
        <begin position="801"/>
        <end position="834"/>
    </location>
</feature>
<dbReference type="Proteomes" id="UP000515160">
    <property type="component" value="Chromosome 2L"/>
</dbReference>
<feature type="repeat" description="TPR" evidence="16">
    <location>
        <begin position="548"/>
        <end position="581"/>
    </location>
</feature>
<keyword evidence="19" id="KW-1185">Reference proteome</keyword>
<dbReference type="AlphaFoldDB" id="A0A6P8XMP4"/>
<protein>
    <recommendedName>
        <fullName evidence="6">dolichyl-phosphate-mannose--protein mannosyltransferase</fullName>
        <ecNumber evidence="6">2.4.1.109</ecNumber>
    </recommendedName>
</protein>
<dbReference type="InterPro" id="IPR011990">
    <property type="entry name" value="TPR-like_helical_dom_sf"/>
</dbReference>
<evidence type="ECO:0000256" key="7">
    <source>
        <dbReference type="ARBA" id="ARBA00022679"/>
    </source>
</evidence>
<evidence type="ECO:0000259" key="18">
    <source>
        <dbReference type="Pfam" id="PF08409"/>
    </source>
</evidence>
<organism evidence="19 20">
    <name type="scientific">Drosophila albomicans</name>
    <name type="common">Fruit fly</name>
    <dbReference type="NCBI Taxonomy" id="7291"/>
    <lineage>
        <taxon>Eukaryota</taxon>
        <taxon>Metazoa</taxon>
        <taxon>Ecdysozoa</taxon>
        <taxon>Arthropoda</taxon>
        <taxon>Hexapoda</taxon>
        <taxon>Insecta</taxon>
        <taxon>Pterygota</taxon>
        <taxon>Neoptera</taxon>
        <taxon>Endopterygota</taxon>
        <taxon>Diptera</taxon>
        <taxon>Brachycera</taxon>
        <taxon>Muscomorpha</taxon>
        <taxon>Ephydroidea</taxon>
        <taxon>Drosophilidae</taxon>
        <taxon>Drosophila</taxon>
    </lineage>
</organism>
<comment type="pathway">
    <text evidence="4">Protein modification; protein glycosylation.</text>
</comment>
<feature type="transmembrane region" description="Helical" evidence="17">
    <location>
        <begin position="444"/>
        <end position="463"/>
    </location>
</feature>
<evidence type="ECO:0000256" key="2">
    <source>
        <dbReference type="ARBA" id="ARBA00004141"/>
    </source>
</evidence>
<reference evidence="20" key="1">
    <citation type="submission" date="2025-08" db="UniProtKB">
        <authorList>
            <consortium name="RefSeq"/>
        </authorList>
    </citation>
    <scope>IDENTIFICATION</scope>
    <source>
        <strain evidence="20">15112-1751.03</strain>
        <tissue evidence="20">Whole Adult</tissue>
    </source>
</reference>
<evidence type="ECO:0000256" key="3">
    <source>
        <dbReference type="ARBA" id="ARBA00004240"/>
    </source>
</evidence>
<dbReference type="PANTHER" id="PTHR44216">
    <property type="entry name" value="PROTEIN O-MANNOSYL-TRANSFERASE TMTC2"/>
    <property type="match status" value="1"/>
</dbReference>
<dbReference type="InterPro" id="IPR019734">
    <property type="entry name" value="TPR_rpt"/>
</dbReference>
<keyword evidence="10 16" id="KW-0802">TPR repeat</keyword>
<keyword evidence="11" id="KW-0256">Endoplasmic reticulum</keyword>
<dbReference type="GO" id="GO:0004169">
    <property type="term" value="F:dolichyl-phosphate-mannose-protein mannosyltransferase activity"/>
    <property type="evidence" value="ECO:0007669"/>
    <property type="project" value="UniProtKB-EC"/>
</dbReference>
<dbReference type="InterPro" id="IPR052384">
    <property type="entry name" value="TMTC_O-mannosyltransferase"/>
</dbReference>
<dbReference type="GeneID" id="117564896"/>
<keyword evidence="12 17" id="KW-1133">Transmembrane helix</keyword>
<dbReference type="RefSeq" id="XP_034099737.1">
    <property type="nucleotide sequence ID" value="XM_034243846.2"/>
</dbReference>
<dbReference type="PANTHER" id="PTHR44216:SF3">
    <property type="entry name" value="PROTEIN O-MANNOSYL-TRANSFERASE TMTC2"/>
    <property type="match status" value="1"/>
</dbReference>
<accession>A0A6P8XMP4</accession>
<feature type="transmembrane region" description="Helical" evidence="17">
    <location>
        <begin position="245"/>
        <end position="265"/>
    </location>
</feature>
<comment type="subcellular location">
    <subcellularLocation>
        <location evidence="3">Endoplasmic reticulum</location>
    </subcellularLocation>
    <subcellularLocation>
        <location evidence="2">Membrane</location>
        <topology evidence="2">Multi-pass membrane protein</topology>
    </subcellularLocation>
</comment>
<dbReference type="PROSITE" id="PS50005">
    <property type="entry name" value="TPR"/>
    <property type="match status" value="3"/>
</dbReference>
<feature type="transmembrane region" description="Helical" evidence="17">
    <location>
        <begin position="109"/>
        <end position="130"/>
    </location>
</feature>
<dbReference type="SMART" id="SM00028">
    <property type="entry name" value="TPR"/>
    <property type="match status" value="7"/>
</dbReference>
<gene>
    <name evidence="20" type="primary">LOC117564896</name>
</gene>
<evidence type="ECO:0000256" key="16">
    <source>
        <dbReference type="PROSITE-ProRule" id="PRU00339"/>
    </source>
</evidence>
<evidence type="ECO:0000256" key="17">
    <source>
        <dbReference type="SAM" id="Phobius"/>
    </source>
</evidence>
<feature type="transmembrane region" description="Helical" evidence="17">
    <location>
        <begin position="475"/>
        <end position="492"/>
    </location>
</feature>
<feature type="transmembrane region" description="Helical" evidence="17">
    <location>
        <begin position="25"/>
        <end position="49"/>
    </location>
</feature>
<comment type="catalytic activity">
    <reaction evidence="14">
        <text>a di-trans,poly-cis-dolichyl beta-D-mannosyl phosphate + L-threonyl-[protein] = 3-O-(alpha-D-mannosyl)-L-threonyl-[protein] + a di-trans,poly-cis-dolichyl phosphate + H(+)</text>
        <dbReference type="Rhea" id="RHEA:53396"/>
        <dbReference type="Rhea" id="RHEA-COMP:11060"/>
        <dbReference type="Rhea" id="RHEA-COMP:13547"/>
        <dbReference type="Rhea" id="RHEA-COMP:19498"/>
        <dbReference type="Rhea" id="RHEA-COMP:19501"/>
        <dbReference type="ChEBI" id="CHEBI:15378"/>
        <dbReference type="ChEBI" id="CHEBI:30013"/>
        <dbReference type="ChEBI" id="CHEBI:57683"/>
        <dbReference type="ChEBI" id="CHEBI:58211"/>
        <dbReference type="ChEBI" id="CHEBI:137323"/>
        <dbReference type="EC" id="2.4.1.109"/>
    </reaction>
</comment>
<evidence type="ECO:0000256" key="5">
    <source>
        <dbReference type="ARBA" id="ARBA00007882"/>
    </source>
</evidence>
<dbReference type="UniPathway" id="UPA00378"/>
<dbReference type="InterPro" id="IPR006597">
    <property type="entry name" value="Sel1-like"/>
</dbReference>
<evidence type="ECO:0000256" key="12">
    <source>
        <dbReference type="ARBA" id="ARBA00022989"/>
    </source>
</evidence>
<comment type="similarity">
    <text evidence="5">Belongs to the TMTC family.</text>
</comment>
<evidence type="ECO:0000256" key="14">
    <source>
        <dbReference type="ARBA" id="ARBA00045085"/>
    </source>
</evidence>
<dbReference type="Pfam" id="PF13181">
    <property type="entry name" value="TPR_8"/>
    <property type="match status" value="2"/>
</dbReference>
<evidence type="ECO:0000256" key="4">
    <source>
        <dbReference type="ARBA" id="ARBA00004922"/>
    </source>
</evidence>
<feature type="transmembrane region" description="Helical" evidence="17">
    <location>
        <begin position="412"/>
        <end position="438"/>
    </location>
</feature>
<evidence type="ECO:0000256" key="1">
    <source>
        <dbReference type="ARBA" id="ARBA00003582"/>
    </source>
</evidence>
<dbReference type="Pfam" id="PF08409">
    <property type="entry name" value="TMTC_DUF1736"/>
    <property type="match status" value="1"/>
</dbReference>
<evidence type="ECO:0000313" key="20">
    <source>
        <dbReference type="RefSeq" id="XP_034099737.1"/>
    </source>
</evidence>
<evidence type="ECO:0000256" key="13">
    <source>
        <dbReference type="ARBA" id="ARBA00023136"/>
    </source>
</evidence>
<keyword evidence="13 17" id="KW-0472">Membrane</keyword>
<evidence type="ECO:0000256" key="10">
    <source>
        <dbReference type="ARBA" id="ARBA00022803"/>
    </source>
</evidence>
<feature type="transmembrane region" description="Helical" evidence="17">
    <location>
        <begin position="164"/>
        <end position="183"/>
    </location>
</feature>
<dbReference type="InterPro" id="IPR013618">
    <property type="entry name" value="TMTC_DUF1736"/>
</dbReference>
<keyword evidence="9" id="KW-0677">Repeat</keyword>
<sequence>MYKNFVFATLCKNNSRCRRTKDKDYAGLVGCTSLAFVLYLNTLNAGFVYDDRRAILGNADVTEANRPSLLLQHDYWGTSLLDDGSHGSWRPLCVLSFRLDYQLGHGNAFVFHLTNLLLHCLATALVLLVAHTLLPPSHATRVAARVAAALFATHPIHTEAVAGLVGRADLGACICCLLSFLVYHRHMQLRPHASSLILAIVLALAALLSKETGIATLLICGLCDVLRAKQQGRQQKPSEADKHRFRSLSILGIALLAAFYCRLCLVPRPTANFSAADNPTAHESCWWTRTFTFLHLPVLNLQLLLWPQNLSFDWGMEAIPRIRTFWDWHNAFSAAFYGTLLTLTCKGMRLLLPSMNYVAYNVASIVLLLLQRLGGSSCRAWQGLICACNHQLIFGSQINIKRNSKSSTVNVNSTLLICIAFLTLPFLPACNLFFYVGFVIAERLLYLPSVGYCLLLGLGFGQLRQRYRSPSQRRLLLFCLGLILSAFSMRTVQRNHDWLNEEQLFRSAVAINPPKALGNLGSVLSSQGRYEEAKLALQAAIWQRPTMADAHYNLGWVHQQQQNYSSAVNCYRRAIQLHPQLAVAYLNLATSLLAGNSSEEAAAVLLMGARLQGRGVRDRKAHLEVRLKAYLQLASLQRSLDKRDRAVELLNEALTLPQSVAQRAELHQRLAVLHAELQQWPAAEEQQQQALKLQPTESGIFVQYGQLLARNRSRSAEAEMWFKRSLMVSPLEASVHHHYAEFLEQQLRPEEALVYRLRATSLAPHNYALQAAVADALRLLHRLDEAELWYRHAAALHPQAAHAHANLGAMLQMRGLRQQAVACYRKALQLQPGHATSRINLAKMNVNIDAKT</sequence>
<dbReference type="SUPFAM" id="SSF48452">
    <property type="entry name" value="TPR-like"/>
    <property type="match status" value="2"/>
</dbReference>
<dbReference type="Pfam" id="PF00515">
    <property type="entry name" value="TPR_1"/>
    <property type="match status" value="1"/>
</dbReference>
<dbReference type="PROSITE" id="PS50293">
    <property type="entry name" value="TPR_REGION"/>
    <property type="match status" value="1"/>
</dbReference>